<dbReference type="RefSeq" id="WP_159444109.1">
    <property type="nucleotide sequence ID" value="NZ_FMTO01000007.1"/>
</dbReference>
<proteinExistence type="predicted"/>
<dbReference type="Pfam" id="PF02518">
    <property type="entry name" value="HATPase_c"/>
    <property type="match status" value="1"/>
</dbReference>
<dbReference type="SUPFAM" id="SSF55874">
    <property type="entry name" value="ATPase domain of HSP90 chaperone/DNA topoisomerase II/histidine kinase"/>
    <property type="match status" value="1"/>
</dbReference>
<dbReference type="Gene3D" id="3.30.565.10">
    <property type="entry name" value="Histidine kinase-like ATPase, C-terminal domain"/>
    <property type="match status" value="1"/>
</dbReference>
<keyword evidence="3" id="KW-0418">Kinase</keyword>
<sequence>MDKDKLLEEIIKSNEEMLRHFTDTSNDLLESIQNHQSKLFEVNIKLDELYRTKNVYHPSTNSRKNVFSPLIKLNENDEKNNAINAQIDDLKIVKQTLEAKIATEESKIKAISEKLSSLNSAKKAINNLRTLIEDTEEEDFDGFQFLEEEEPAVPENQKYGTNILMLDAFDKTYIGTILDTRIKAEIENNSHRLDMLSYLISSDPEIARSTAEEISDQLDKTCDSIDSLLTHINYNFNADQSIWVLLDDFVTNNRDLHPECVLEADIKCPDPDIHLSYEKNIALMNLLDIMFDNIYKHSNANQIKFRLTVTDKNIDVTINDNGIGISKNYYQKSPWYSNLHRAHGLIYLLDGELNISGSKKNGTTVSFNFPR</sequence>
<name>A0A1T4N4E5_9FIRM</name>
<dbReference type="Proteomes" id="UP000189857">
    <property type="component" value="Unassembled WGS sequence"/>
</dbReference>
<keyword evidence="3" id="KW-0808">Transferase</keyword>
<evidence type="ECO:0000313" key="3">
    <source>
        <dbReference type="EMBL" id="SJZ73937.1"/>
    </source>
</evidence>
<feature type="coiled-coil region" evidence="1">
    <location>
        <begin position="80"/>
        <end position="138"/>
    </location>
</feature>
<reference evidence="3 4" key="1">
    <citation type="submission" date="2017-02" db="EMBL/GenBank/DDBJ databases">
        <authorList>
            <person name="Peterson S.W."/>
        </authorList>
    </citation>
    <scope>NUCLEOTIDE SEQUENCE [LARGE SCALE GENOMIC DNA]</scope>
    <source>
        <strain evidence="3 4">ATCC 17233</strain>
    </source>
</reference>
<dbReference type="InterPro" id="IPR003594">
    <property type="entry name" value="HATPase_dom"/>
</dbReference>
<protein>
    <submittedName>
        <fullName evidence="3">Two-component system, NarL family, sensor histidine kinase DegS</fullName>
    </submittedName>
</protein>
<evidence type="ECO:0000313" key="4">
    <source>
        <dbReference type="Proteomes" id="UP000189857"/>
    </source>
</evidence>
<evidence type="ECO:0000259" key="2">
    <source>
        <dbReference type="Pfam" id="PF02518"/>
    </source>
</evidence>
<organism evidence="3 4">
    <name type="scientific">Eubacterium ruminantium</name>
    <dbReference type="NCBI Taxonomy" id="42322"/>
    <lineage>
        <taxon>Bacteria</taxon>
        <taxon>Bacillati</taxon>
        <taxon>Bacillota</taxon>
        <taxon>Clostridia</taxon>
        <taxon>Eubacteriales</taxon>
        <taxon>Eubacteriaceae</taxon>
        <taxon>Eubacterium</taxon>
    </lineage>
</organism>
<gene>
    <name evidence="3" type="ORF">SAMN02745110_01462</name>
</gene>
<dbReference type="InterPro" id="IPR036890">
    <property type="entry name" value="HATPase_C_sf"/>
</dbReference>
<dbReference type="GO" id="GO:0016301">
    <property type="term" value="F:kinase activity"/>
    <property type="evidence" value="ECO:0007669"/>
    <property type="project" value="UniProtKB-KW"/>
</dbReference>
<keyword evidence="1" id="KW-0175">Coiled coil</keyword>
<dbReference type="EMBL" id="FUXA01000008">
    <property type="protein sequence ID" value="SJZ73937.1"/>
    <property type="molecule type" value="Genomic_DNA"/>
</dbReference>
<evidence type="ECO:0000256" key="1">
    <source>
        <dbReference type="SAM" id="Coils"/>
    </source>
</evidence>
<feature type="domain" description="Histidine kinase/HSP90-like ATPase" evidence="2">
    <location>
        <begin position="281"/>
        <end position="370"/>
    </location>
</feature>
<accession>A0A1T4N4E5</accession>
<dbReference type="AlphaFoldDB" id="A0A1T4N4E5"/>
<keyword evidence="4" id="KW-1185">Reference proteome</keyword>